<dbReference type="Gene3D" id="3.40.50.1820">
    <property type="entry name" value="alpha/beta hydrolase"/>
    <property type="match status" value="1"/>
</dbReference>
<dbReference type="InterPro" id="IPR050955">
    <property type="entry name" value="Plant_Biomass_Hydrol_Est"/>
</dbReference>
<evidence type="ECO:0000256" key="1">
    <source>
        <dbReference type="ARBA" id="ARBA00022729"/>
    </source>
</evidence>
<evidence type="ECO:0000313" key="4">
    <source>
        <dbReference type="Proteomes" id="UP000007350"/>
    </source>
</evidence>
<comment type="caution">
    <text evidence="3">The sequence shown here is derived from an EMBL/GenBank/DDBJ whole genome shotgun (WGS) entry which is preliminary data.</text>
</comment>
<dbReference type="EMBL" id="AHKC01013613">
    <property type="protein sequence ID" value="EKF29280.1"/>
    <property type="molecule type" value="Genomic_DNA"/>
</dbReference>
<dbReference type="OrthoDB" id="424610at2759"/>
<keyword evidence="4" id="KW-1185">Reference proteome</keyword>
<accession>K2MQB5</accession>
<keyword evidence="1" id="KW-0732">Signal</keyword>
<organism evidence="3 4">
    <name type="scientific">Trypanosoma cruzi marinkellei</name>
    <dbReference type="NCBI Taxonomy" id="85056"/>
    <lineage>
        <taxon>Eukaryota</taxon>
        <taxon>Discoba</taxon>
        <taxon>Euglenozoa</taxon>
        <taxon>Kinetoplastea</taxon>
        <taxon>Metakinetoplastina</taxon>
        <taxon>Trypanosomatida</taxon>
        <taxon>Trypanosomatidae</taxon>
        <taxon>Trypanosoma</taxon>
        <taxon>Schizotrypanum</taxon>
    </lineage>
</organism>
<dbReference type="PANTHER" id="PTHR43037:SF5">
    <property type="entry name" value="FERULOYL ESTERASE"/>
    <property type="match status" value="1"/>
</dbReference>
<evidence type="ECO:0008006" key="5">
    <source>
        <dbReference type="Google" id="ProtNLM"/>
    </source>
</evidence>
<dbReference type="SUPFAM" id="SSF53474">
    <property type="entry name" value="alpha/beta-Hydrolases"/>
    <property type="match status" value="1"/>
</dbReference>
<evidence type="ECO:0000256" key="2">
    <source>
        <dbReference type="ARBA" id="ARBA00022801"/>
    </source>
</evidence>
<keyword evidence="2" id="KW-0378">Hydrolase</keyword>
<gene>
    <name evidence="3" type="ORF">MOQ_006945</name>
</gene>
<protein>
    <recommendedName>
        <fullName evidence="5">CDC16</fullName>
    </recommendedName>
</protein>
<evidence type="ECO:0000313" key="3">
    <source>
        <dbReference type="EMBL" id="EKF29280.1"/>
    </source>
</evidence>
<proteinExistence type="predicted"/>
<name>K2MQB5_TRYCR</name>
<dbReference type="InterPro" id="IPR029058">
    <property type="entry name" value="AB_hydrolase_fold"/>
</dbReference>
<sequence>MRVCFPPPFFFWQYSSTQRKPKRLHLPKIKREVEMHLCVRMQFALRSLFILCLLFVVLATTKVSAEALMAGWDPFAVAEEEGLLQRLNSLPQFHAKSWLKVGASSRGGKPTVPVNTQVVVNVSTATGERRFVLYVPDSYMQNGNSTAALQLYFHGLNDQCDRFLNAINAIEHAKKTGFVMASLCGSEGYIGTAWNVGTSCGFFSEEHPDDFDFAEKVVESVSASLGVHFTRVMAVGFSNGAMMAEGLGCRKPKLIRAVVSVGGVVALRPGNEGGLEECSRALRTDNEEGYRPSVLMVHGKLDVVVPMDGEKFLGFPPLNTNVRSWTESNGCRKAPKTLNTSKYVTQVYTDCRSVPDEFGSRMKSYWIRAKNSVQEGLTGQKMASTRQSIVEFVLALQEGHSWPSDNEFSTTEHIFDFAQRVFFSE</sequence>
<dbReference type="AlphaFoldDB" id="K2MQB5"/>
<dbReference type="GO" id="GO:0016787">
    <property type="term" value="F:hydrolase activity"/>
    <property type="evidence" value="ECO:0007669"/>
    <property type="project" value="UniProtKB-KW"/>
</dbReference>
<dbReference type="PANTHER" id="PTHR43037">
    <property type="entry name" value="UNNAMED PRODUCT-RELATED"/>
    <property type="match status" value="1"/>
</dbReference>
<reference evidence="3 4" key="1">
    <citation type="journal article" date="2012" name="BMC Genomics">
        <title>Comparative genomic analysis of human infective Trypanosoma cruzi lineages with the bat-restricted subspecies T. cruzi marinkellei.</title>
        <authorList>
            <person name="Franzen O."/>
            <person name="Talavera-Lopez C."/>
            <person name="Ochaya S."/>
            <person name="Butler C.E."/>
            <person name="Messenger L.A."/>
            <person name="Lewis M.D."/>
            <person name="Llewellyn M.S."/>
            <person name="Marinkelle C.J."/>
            <person name="Tyler K.M."/>
            <person name="Miles M.A."/>
            <person name="Andersson B."/>
        </authorList>
    </citation>
    <scope>NUCLEOTIDE SEQUENCE [LARGE SCALE GENOMIC DNA]</scope>
    <source>
        <strain evidence="3 4">B7</strain>
    </source>
</reference>
<dbReference type="Proteomes" id="UP000007350">
    <property type="component" value="Unassembled WGS sequence"/>
</dbReference>